<dbReference type="PROSITE" id="PS50931">
    <property type="entry name" value="HTH_LYSR"/>
    <property type="match status" value="1"/>
</dbReference>
<protein>
    <submittedName>
        <fullName evidence="6">LysR substrate-binding domain-containing protein</fullName>
    </submittedName>
</protein>
<dbReference type="InterPro" id="IPR036388">
    <property type="entry name" value="WH-like_DNA-bd_sf"/>
</dbReference>
<evidence type="ECO:0000256" key="3">
    <source>
        <dbReference type="ARBA" id="ARBA00023125"/>
    </source>
</evidence>
<dbReference type="Pfam" id="PF00126">
    <property type="entry name" value="HTH_1"/>
    <property type="match status" value="1"/>
</dbReference>
<evidence type="ECO:0000256" key="1">
    <source>
        <dbReference type="ARBA" id="ARBA00009437"/>
    </source>
</evidence>
<dbReference type="Gene3D" id="1.10.10.10">
    <property type="entry name" value="Winged helix-like DNA-binding domain superfamily/Winged helix DNA-binding domain"/>
    <property type="match status" value="1"/>
</dbReference>
<accession>A0ABV4HV82</accession>
<dbReference type="InterPro" id="IPR050950">
    <property type="entry name" value="HTH-type_LysR_regulators"/>
</dbReference>
<evidence type="ECO:0000256" key="4">
    <source>
        <dbReference type="ARBA" id="ARBA00023163"/>
    </source>
</evidence>
<dbReference type="InterPro" id="IPR005119">
    <property type="entry name" value="LysR_subst-bd"/>
</dbReference>
<evidence type="ECO:0000313" key="6">
    <source>
        <dbReference type="EMBL" id="MEZ0476668.1"/>
    </source>
</evidence>
<dbReference type="EMBL" id="JBFWIC010000044">
    <property type="protein sequence ID" value="MEZ0476668.1"/>
    <property type="molecule type" value="Genomic_DNA"/>
</dbReference>
<dbReference type="PRINTS" id="PR00039">
    <property type="entry name" value="HTHLYSR"/>
</dbReference>
<reference evidence="6 7" key="1">
    <citation type="submission" date="2024-07" db="EMBL/GenBank/DDBJ databases">
        <title>Luteimonas salilacus sp. nov., isolated from the shore soil of Salt Lake in Tibet of China.</title>
        <authorList>
            <person name="Zhang X."/>
            <person name="Li A."/>
        </authorList>
    </citation>
    <scope>NUCLEOTIDE SEQUENCE [LARGE SCALE GENOMIC DNA]</scope>
    <source>
        <strain evidence="6 7">B3-2-R+30</strain>
    </source>
</reference>
<comment type="caution">
    <text evidence="6">The sequence shown here is derived from an EMBL/GenBank/DDBJ whole genome shotgun (WGS) entry which is preliminary data.</text>
</comment>
<feature type="domain" description="HTH lysR-type" evidence="5">
    <location>
        <begin position="14"/>
        <end position="71"/>
    </location>
</feature>
<comment type="similarity">
    <text evidence="1">Belongs to the LysR transcriptional regulatory family.</text>
</comment>
<evidence type="ECO:0000313" key="7">
    <source>
        <dbReference type="Proteomes" id="UP001566331"/>
    </source>
</evidence>
<dbReference type="RefSeq" id="WP_370565764.1">
    <property type="nucleotide sequence ID" value="NZ_JBFWIB010000025.1"/>
</dbReference>
<dbReference type="InterPro" id="IPR036390">
    <property type="entry name" value="WH_DNA-bd_sf"/>
</dbReference>
<evidence type="ECO:0000256" key="2">
    <source>
        <dbReference type="ARBA" id="ARBA00023015"/>
    </source>
</evidence>
<keyword evidence="2" id="KW-0805">Transcription regulation</keyword>
<keyword evidence="3" id="KW-0238">DNA-binding</keyword>
<gene>
    <name evidence="6" type="ORF">AB6713_18950</name>
</gene>
<name>A0ABV4HV82_9GAMM</name>
<dbReference type="SUPFAM" id="SSF46785">
    <property type="entry name" value="Winged helix' DNA-binding domain"/>
    <property type="match status" value="1"/>
</dbReference>
<dbReference type="Gene3D" id="3.40.190.290">
    <property type="match status" value="1"/>
</dbReference>
<keyword evidence="4" id="KW-0804">Transcription</keyword>
<proteinExistence type="inferred from homology"/>
<organism evidence="6 7">
    <name type="scientific">Luteimonas salinilitoris</name>
    <dbReference type="NCBI Taxonomy" id="3237697"/>
    <lineage>
        <taxon>Bacteria</taxon>
        <taxon>Pseudomonadati</taxon>
        <taxon>Pseudomonadota</taxon>
        <taxon>Gammaproteobacteria</taxon>
        <taxon>Lysobacterales</taxon>
        <taxon>Lysobacteraceae</taxon>
        <taxon>Luteimonas</taxon>
    </lineage>
</organism>
<dbReference type="Proteomes" id="UP001566331">
    <property type="component" value="Unassembled WGS sequence"/>
</dbReference>
<dbReference type="InterPro" id="IPR000847">
    <property type="entry name" value="LysR_HTH_N"/>
</dbReference>
<keyword evidence="7" id="KW-1185">Reference proteome</keyword>
<dbReference type="Pfam" id="PF03466">
    <property type="entry name" value="LysR_substrate"/>
    <property type="match status" value="1"/>
</dbReference>
<dbReference type="PANTHER" id="PTHR30419:SF8">
    <property type="entry name" value="NITROGEN ASSIMILATION TRANSCRIPTIONAL ACTIVATOR-RELATED"/>
    <property type="match status" value="1"/>
</dbReference>
<dbReference type="PANTHER" id="PTHR30419">
    <property type="entry name" value="HTH-TYPE TRANSCRIPTIONAL REGULATOR YBHD"/>
    <property type="match status" value="1"/>
</dbReference>
<sequence length="328" mass="36108">MVQASTSWFNASRLKTRHLLLLLHLYEQRSVLRAAEAASMTQPAASKLLAEMESVLGVKLFERHARGVEPTWYGQVLIRRARSALSEIGRAHDEIAALRDGQMGQAAIGTVVNPGTNLVPQAVAMVKRDFPDIMIRVEMDYSRPLVAKLLDGQLDIVIGRIMGPEGAAELDFEPLADEPHSVIARAGHPLAGRARLQHADLIDYGWILPPTESVLRARLDSVFLEHGLRRPHNIIETSALPVITNLLRSGDLLTALPIDSVAPYVQAGQLVALPIELGVRMEFFGIVRRRDQLLSPGAERVLEALRSTARRLYADVPPRLEAPLPSGR</sequence>
<dbReference type="SUPFAM" id="SSF53850">
    <property type="entry name" value="Periplasmic binding protein-like II"/>
    <property type="match status" value="1"/>
</dbReference>
<evidence type="ECO:0000259" key="5">
    <source>
        <dbReference type="PROSITE" id="PS50931"/>
    </source>
</evidence>